<dbReference type="Proteomes" id="UP000316213">
    <property type="component" value="Unassembled WGS sequence"/>
</dbReference>
<evidence type="ECO:0000313" key="4">
    <source>
        <dbReference type="Proteomes" id="UP000316213"/>
    </source>
</evidence>
<keyword evidence="2" id="KW-0812">Transmembrane</keyword>
<accession>A0A5C6APS9</accession>
<evidence type="ECO:0000256" key="1">
    <source>
        <dbReference type="SAM" id="MobiDB-lite"/>
    </source>
</evidence>
<keyword evidence="2" id="KW-0472">Membrane</keyword>
<organism evidence="3 4">
    <name type="scientific">Neorhodopirellula pilleata</name>
    <dbReference type="NCBI Taxonomy" id="2714738"/>
    <lineage>
        <taxon>Bacteria</taxon>
        <taxon>Pseudomonadati</taxon>
        <taxon>Planctomycetota</taxon>
        <taxon>Planctomycetia</taxon>
        <taxon>Pirellulales</taxon>
        <taxon>Pirellulaceae</taxon>
        <taxon>Neorhodopirellula</taxon>
    </lineage>
</organism>
<evidence type="ECO:0000313" key="3">
    <source>
        <dbReference type="EMBL" id="TWU01710.1"/>
    </source>
</evidence>
<dbReference type="AlphaFoldDB" id="A0A5C6APS9"/>
<feature type="transmembrane region" description="Helical" evidence="2">
    <location>
        <begin position="50"/>
        <end position="69"/>
    </location>
</feature>
<sequence length="75" mass="8194">MIAPMKMSHDTVPRHRQPDMEPTRMDLGEIGSSHVAKPTGDRIFNVVGKYPIVAVAASAIVGVALGWLVKRKWNG</sequence>
<feature type="compositionally biased region" description="Basic and acidic residues" evidence="1">
    <location>
        <begin position="7"/>
        <end position="27"/>
    </location>
</feature>
<dbReference type="EMBL" id="SJPM01000002">
    <property type="protein sequence ID" value="TWU01710.1"/>
    <property type="molecule type" value="Genomic_DNA"/>
</dbReference>
<evidence type="ECO:0000256" key="2">
    <source>
        <dbReference type="SAM" id="Phobius"/>
    </source>
</evidence>
<keyword evidence="2" id="KW-1133">Transmembrane helix</keyword>
<proteinExistence type="predicted"/>
<keyword evidence="4" id="KW-1185">Reference proteome</keyword>
<protein>
    <submittedName>
        <fullName evidence="3">Uncharacterized protein</fullName>
    </submittedName>
</protein>
<gene>
    <name evidence="3" type="ORF">Pla100_14450</name>
</gene>
<reference evidence="3 4" key="1">
    <citation type="submission" date="2019-02" db="EMBL/GenBank/DDBJ databases">
        <title>Deep-cultivation of Planctomycetes and their phenomic and genomic characterization uncovers novel biology.</title>
        <authorList>
            <person name="Wiegand S."/>
            <person name="Jogler M."/>
            <person name="Boedeker C."/>
            <person name="Pinto D."/>
            <person name="Vollmers J."/>
            <person name="Rivas-Marin E."/>
            <person name="Kohn T."/>
            <person name="Peeters S.H."/>
            <person name="Heuer A."/>
            <person name="Rast P."/>
            <person name="Oberbeckmann S."/>
            <person name="Bunk B."/>
            <person name="Jeske O."/>
            <person name="Meyerdierks A."/>
            <person name="Storesund J.E."/>
            <person name="Kallscheuer N."/>
            <person name="Luecker S."/>
            <person name="Lage O.M."/>
            <person name="Pohl T."/>
            <person name="Merkel B.J."/>
            <person name="Hornburger P."/>
            <person name="Mueller R.-W."/>
            <person name="Bruemmer F."/>
            <person name="Labrenz M."/>
            <person name="Spormann A.M."/>
            <person name="Op Den Camp H."/>
            <person name="Overmann J."/>
            <person name="Amann R."/>
            <person name="Jetten M.S.M."/>
            <person name="Mascher T."/>
            <person name="Medema M.H."/>
            <person name="Devos D.P."/>
            <person name="Kaster A.-K."/>
            <person name="Ovreas L."/>
            <person name="Rohde M."/>
            <person name="Galperin M.Y."/>
            <person name="Jogler C."/>
        </authorList>
    </citation>
    <scope>NUCLEOTIDE SEQUENCE [LARGE SCALE GENOMIC DNA]</scope>
    <source>
        <strain evidence="3 4">Pla100</strain>
    </source>
</reference>
<feature type="region of interest" description="Disordered" evidence="1">
    <location>
        <begin position="1"/>
        <end position="34"/>
    </location>
</feature>
<name>A0A5C6APS9_9BACT</name>
<comment type="caution">
    <text evidence="3">The sequence shown here is derived from an EMBL/GenBank/DDBJ whole genome shotgun (WGS) entry which is preliminary data.</text>
</comment>